<comment type="subcellular location">
    <subcellularLocation>
        <location evidence="1 7">Cell membrane</location>
        <topology evidence="1 7">Multi-pass membrane protein</topology>
    </subcellularLocation>
</comment>
<evidence type="ECO:0000256" key="6">
    <source>
        <dbReference type="ARBA" id="ARBA00023136"/>
    </source>
</evidence>
<feature type="transmembrane region" description="Helical" evidence="7">
    <location>
        <begin position="280"/>
        <end position="306"/>
    </location>
</feature>
<proteinExistence type="inferred from homology"/>
<keyword evidence="3" id="KW-1003">Cell membrane</keyword>
<dbReference type="Gene3D" id="1.10.3720.10">
    <property type="entry name" value="MetI-like"/>
    <property type="match status" value="1"/>
</dbReference>
<evidence type="ECO:0000259" key="8">
    <source>
        <dbReference type="PROSITE" id="PS50928"/>
    </source>
</evidence>
<dbReference type="PROSITE" id="PS50928">
    <property type="entry name" value="ABC_TM1"/>
    <property type="match status" value="1"/>
</dbReference>
<dbReference type="SUPFAM" id="SSF161098">
    <property type="entry name" value="MetI-like"/>
    <property type="match status" value="1"/>
</dbReference>
<evidence type="ECO:0000256" key="1">
    <source>
        <dbReference type="ARBA" id="ARBA00004651"/>
    </source>
</evidence>
<dbReference type="InterPro" id="IPR000515">
    <property type="entry name" value="MetI-like"/>
</dbReference>
<evidence type="ECO:0000256" key="3">
    <source>
        <dbReference type="ARBA" id="ARBA00022475"/>
    </source>
</evidence>
<comment type="similarity">
    <text evidence="7">Belongs to the binding-protein-dependent transport system permease family.</text>
</comment>
<dbReference type="EMBL" id="PIQO01000034">
    <property type="protein sequence ID" value="PKR82620.1"/>
    <property type="molecule type" value="Genomic_DNA"/>
</dbReference>
<reference evidence="9 10" key="1">
    <citation type="submission" date="2017-11" db="EMBL/GenBank/DDBJ databases">
        <title>Bacillus camelliae sp. nov., isolated from pu'er tea.</title>
        <authorList>
            <person name="Niu L."/>
        </authorList>
    </citation>
    <scope>NUCLEOTIDE SEQUENCE [LARGE SCALE GENOMIC DNA]</scope>
    <source>
        <strain evidence="9 10">7578-1</strain>
    </source>
</reference>
<evidence type="ECO:0000313" key="10">
    <source>
        <dbReference type="Proteomes" id="UP000233440"/>
    </source>
</evidence>
<dbReference type="PANTHER" id="PTHR30465:SF0">
    <property type="entry name" value="OLIGOPEPTIDE TRANSPORT SYSTEM PERMEASE PROTEIN APPB"/>
    <property type="match status" value="1"/>
</dbReference>
<organism evidence="9 10">
    <name type="scientific">Heyndrickxia camelliae</name>
    <dbReference type="NCBI Taxonomy" id="1707093"/>
    <lineage>
        <taxon>Bacteria</taxon>
        <taxon>Bacillati</taxon>
        <taxon>Bacillota</taxon>
        <taxon>Bacilli</taxon>
        <taxon>Bacillales</taxon>
        <taxon>Bacillaceae</taxon>
        <taxon>Heyndrickxia</taxon>
    </lineage>
</organism>
<evidence type="ECO:0000256" key="5">
    <source>
        <dbReference type="ARBA" id="ARBA00022989"/>
    </source>
</evidence>
<feature type="transmembrane region" description="Helical" evidence="7">
    <location>
        <begin position="91"/>
        <end position="111"/>
    </location>
</feature>
<feature type="transmembrane region" description="Helical" evidence="7">
    <location>
        <begin position="12"/>
        <end position="29"/>
    </location>
</feature>
<comment type="caution">
    <text evidence="9">The sequence shown here is derived from an EMBL/GenBank/DDBJ whole genome shotgun (WGS) entry which is preliminary data.</text>
</comment>
<feature type="transmembrane region" description="Helical" evidence="7">
    <location>
        <begin position="123"/>
        <end position="149"/>
    </location>
</feature>
<evidence type="ECO:0000256" key="4">
    <source>
        <dbReference type="ARBA" id="ARBA00022692"/>
    </source>
</evidence>
<accession>A0A2N3LD81</accession>
<dbReference type="PANTHER" id="PTHR30465">
    <property type="entry name" value="INNER MEMBRANE ABC TRANSPORTER"/>
    <property type="match status" value="1"/>
</dbReference>
<gene>
    <name evidence="9" type="ORF">CWO92_23420</name>
</gene>
<keyword evidence="10" id="KW-1185">Reference proteome</keyword>
<protein>
    <recommendedName>
        <fullName evidence="8">ABC transmembrane type-1 domain-containing protein</fullName>
    </recommendedName>
</protein>
<dbReference type="InterPro" id="IPR035906">
    <property type="entry name" value="MetI-like_sf"/>
</dbReference>
<evidence type="ECO:0000256" key="7">
    <source>
        <dbReference type="RuleBase" id="RU363032"/>
    </source>
</evidence>
<keyword evidence="4 7" id="KW-0812">Transmembrane</keyword>
<dbReference type="GO" id="GO:0005886">
    <property type="term" value="C:plasma membrane"/>
    <property type="evidence" value="ECO:0007669"/>
    <property type="project" value="UniProtKB-SubCell"/>
</dbReference>
<dbReference type="GO" id="GO:0055085">
    <property type="term" value="P:transmembrane transport"/>
    <property type="evidence" value="ECO:0007669"/>
    <property type="project" value="InterPro"/>
</dbReference>
<dbReference type="OrthoDB" id="2551456at2"/>
<keyword evidence="2 7" id="KW-0813">Transport</keyword>
<name>A0A2N3LD81_9BACI</name>
<dbReference type="Proteomes" id="UP000233440">
    <property type="component" value="Unassembled WGS sequence"/>
</dbReference>
<sequence length="315" mass="36817">MLRLVIRLLGSLLLWCCISIILVLIILFPRDTGTYRDDSNRDVMYYQFKWESYKENIRNYLDVVKKYKGLGKTDRDQPVETELKYYFKKSIIILLPALLLSIFMGICKGILDYKFRGKFGRFFWRGATWLGQSVPDFFLIFLVQTLLFIGMRHGLPRIDMYGDDKLSNVLLAIFFLSMYPAFVIARYTCQAMEEEEEQDYIKTARAKGVPERAVLMRHMLRNCLPKLHQHFMVIVLTLLSGMFVVELLTSYHGIGTRLITAMHIKYSIMPGEPLPIDTSAVIGFSLLILVMLLMAQWLEQIIAYILNPKRRRIRL</sequence>
<evidence type="ECO:0000313" key="9">
    <source>
        <dbReference type="EMBL" id="PKR82620.1"/>
    </source>
</evidence>
<feature type="domain" description="ABC transmembrane type-1" evidence="8">
    <location>
        <begin position="87"/>
        <end position="299"/>
    </location>
</feature>
<dbReference type="Pfam" id="PF00528">
    <property type="entry name" value="BPD_transp_1"/>
    <property type="match status" value="1"/>
</dbReference>
<feature type="transmembrane region" description="Helical" evidence="7">
    <location>
        <begin position="169"/>
        <end position="189"/>
    </location>
</feature>
<keyword evidence="5 7" id="KW-1133">Transmembrane helix</keyword>
<feature type="transmembrane region" description="Helical" evidence="7">
    <location>
        <begin position="231"/>
        <end position="254"/>
    </location>
</feature>
<evidence type="ECO:0000256" key="2">
    <source>
        <dbReference type="ARBA" id="ARBA00022448"/>
    </source>
</evidence>
<dbReference type="CDD" id="cd06261">
    <property type="entry name" value="TM_PBP2"/>
    <property type="match status" value="1"/>
</dbReference>
<keyword evidence="6 7" id="KW-0472">Membrane</keyword>
<dbReference type="AlphaFoldDB" id="A0A2N3LD81"/>